<dbReference type="RefSeq" id="WP_187387729.1">
    <property type="nucleotide sequence ID" value="NZ_CP088100.1"/>
</dbReference>
<accession>A0ABY3QWM9</accession>
<dbReference type="EMBL" id="CP088100">
    <property type="protein sequence ID" value="UFW90441.1"/>
    <property type="molecule type" value="Genomic_DNA"/>
</dbReference>
<proteinExistence type="predicted"/>
<protein>
    <submittedName>
        <fullName evidence="6">VIT1/CCC1 transporter family protein</fullName>
    </submittedName>
</protein>
<evidence type="ECO:0000256" key="2">
    <source>
        <dbReference type="ARBA" id="ARBA00022692"/>
    </source>
</evidence>
<feature type="transmembrane region" description="Helical" evidence="5">
    <location>
        <begin position="180"/>
        <end position="203"/>
    </location>
</feature>
<keyword evidence="2 5" id="KW-0812">Transmembrane</keyword>
<gene>
    <name evidence="6" type="ORF">BjapCC829_18655</name>
</gene>
<feature type="transmembrane region" description="Helical" evidence="5">
    <location>
        <begin position="63"/>
        <end position="84"/>
    </location>
</feature>
<evidence type="ECO:0000256" key="4">
    <source>
        <dbReference type="ARBA" id="ARBA00023136"/>
    </source>
</evidence>
<reference evidence="6" key="1">
    <citation type="submission" date="2021-11" db="EMBL/GenBank/DDBJ databases">
        <title>Australian commercial rhizobial inoculants.</title>
        <authorList>
            <person name="Kohlmeier M.G."/>
            <person name="O'Hara G.W."/>
            <person name="Colombi E."/>
            <person name="Ramsay J.P."/>
            <person name="Terpolilli J."/>
        </authorList>
    </citation>
    <scope>NUCLEOTIDE SEQUENCE</scope>
    <source>
        <strain evidence="6">CC829</strain>
    </source>
</reference>
<keyword evidence="3 5" id="KW-1133">Transmembrane helix</keyword>
<organism evidence="6 7">
    <name type="scientific">Bradyrhizobium barranii</name>
    <dbReference type="NCBI Taxonomy" id="2992140"/>
    <lineage>
        <taxon>Bacteria</taxon>
        <taxon>Pseudomonadati</taxon>
        <taxon>Pseudomonadota</taxon>
        <taxon>Alphaproteobacteria</taxon>
        <taxon>Hyphomicrobiales</taxon>
        <taxon>Nitrobacteraceae</taxon>
        <taxon>Bradyrhizobium</taxon>
    </lineage>
</organism>
<comment type="subcellular location">
    <subcellularLocation>
        <location evidence="1">Endomembrane system</location>
        <topology evidence="1">Multi-pass membrane protein</topology>
    </subcellularLocation>
</comment>
<feature type="transmembrane region" description="Helical" evidence="5">
    <location>
        <begin position="90"/>
        <end position="111"/>
    </location>
</feature>
<keyword evidence="7" id="KW-1185">Reference proteome</keyword>
<evidence type="ECO:0000256" key="3">
    <source>
        <dbReference type="ARBA" id="ARBA00022989"/>
    </source>
</evidence>
<dbReference type="InterPro" id="IPR008217">
    <property type="entry name" value="Ccc1_fam"/>
</dbReference>
<evidence type="ECO:0000256" key="1">
    <source>
        <dbReference type="ARBA" id="ARBA00004127"/>
    </source>
</evidence>
<evidence type="ECO:0000313" key="6">
    <source>
        <dbReference type="EMBL" id="UFW90441.1"/>
    </source>
</evidence>
<keyword evidence="4 5" id="KW-0472">Membrane</keyword>
<evidence type="ECO:0000256" key="5">
    <source>
        <dbReference type="SAM" id="Phobius"/>
    </source>
</evidence>
<dbReference type="Proteomes" id="UP001430990">
    <property type="component" value="Chromosome"/>
</dbReference>
<sequence length="260" mass="27781">MSLDDTCSGVGRAWPRSRDDAFARVRSHDRQQTVIEDQAMALLGPDTPFGSILDPMERISETLFGLIMALTFICSLGVATGTNINIQTMLIGALGCNLAWGIVDGGLYLLARINDRGDKVLTLRAIRKAPDPEAARRVIADALPPELSAMLPVEQLESMRKRLQQLPEPAPGPGLTKRDWIGALGLCLLSFLSTFPVVIPFLFLSDARLALRVSYAVAIVMLFCCGYVFGVRSGLRPSVAGLAMVAVGSTLVGIAVALGG</sequence>
<feature type="transmembrane region" description="Helical" evidence="5">
    <location>
        <begin position="241"/>
        <end position="259"/>
    </location>
</feature>
<dbReference type="Pfam" id="PF01988">
    <property type="entry name" value="VIT1"/>
    <property type="match status" value="1"/>
</dbReference>
<feature type="transmembrane region" description="Helical" evidence="5">
    <location>
        <begin position="209"/>
        <end position="229"/>
    </location>
</feature>
<evidence type="ECO:0000313" key="7">
    <source>
        <dbReference type="Proteomes" id="UP001430990"/>
    </source>
</evidence>
<name>A0ABY3QWM9_9BRAD</name>